<keyword evidence="2" id="KW-1185">Reference proteome</keyword>
<sequence>MCPPPRPRKLRGAELAAAEAAAAAAKKRTKRMRKMAVVVAFLLTMIALLDQGSRAPHLTIPRVHRLAQCDPAAEEYERDFIMCKGTEAHNTALLKEVLDKAQLGLIVNGDVERWKSADFAAGATLATSIVQYYTALAMRSDKLFLINKVVHDFLMHFFNTLACTKLVNVSESIGVNDTFKAPPFLCTEAIFAIPPAKELAKYEATELMLNVQRMALLFCLFGSEFHEGTVIYLSAVSFEKTKSDTHPRPTFGYDATKTYLSAEPRDTWFELMTTIWKTPKNVEPILVIIVNKIIATLNYMAKNLPKEKETWNETFLAPVHEVFEYPLDGYYRATTKWYERIWNWAKEKVKRVNGNIITASIKHSCYLAALLFFSLFLLEGYKNISILRWYFIPITLVISECVIFSVSYAWPNCPLFEYLPELRCDRK</sequence>
<accession>A0A8R1YI44</accession>
<accession>A0A2A6C2W4</accession>
<name>A0A2A6C2W4_PRIPA</name>
<evidence type="ECO:0000313" key="2">
    <source>
        <dbReference type="Proteomes" id="UP000005239"/>
    </source>
</evidence>
<dbReference type="EnsemblMetazoa" id="PPA24161.1">
    <property type="protein sequence ID" value="PPA24161.1"/>
    <property type="gene ID" value="WBGene00113715"/>
</dbReference>
<evidence type="ECO:0000313" key="1">
    <source>
        <dbReference type="EnsemblMetazoa" id="PPA24161.1"/>
    </source>
</evidence>
<dbReference type="Proteomes" id="UP000005239">
    <property type="component" value="Unassembled WGS sequence"/>
</dbReference>
<reference evidence="1" key="2">
    <citation type="submission" date="2022-06" db="UniProtKB">
        <authorList>
            <consortium name="EnsemblMetazoa"/>
        </authorList>
    </citation>
    <scope>IDENTIFICATION</scope>
    <source>
        <strain evidence="1">PS312</strain>
    </source>
</reference>
<gene>
    <name evidence="1" type="primary">WBGene00113715</name>
</gene>
<organism evidence="1 2">
    <name type="scientific">Pristionchus pacificus</name>
    <name type="common">Parasitic nematode worm</name>
    <dbReference type="NCBI Taxonomy" id="54126"/>
    <lineage>
        <taxon>Eukaryota</taxon>
        <taxon>Metazoa</taxon>
        <taxon>Ecdysozoa</taxon>
        <taxon>Nematoda</taxon>
        <taxon>Chromadorea</taxon>
        <taxon>Rhabditida</taxon>
        <taxon>Rhabditina</taxon>
        <taxon>Diplogasteromorpha</taxon>
        <taxon>Diplogasteroidea</taxon>
        <taxon>Neodiplogasteridae</taxon>
        <taxon>Pristionchus</taxon>
    </lineage>
</organism>
<reference evidence="2" key="1">
    <citation type="journal article" date="2008" name="Nat. Genet.">
        <title>The Pristionchus pacificus genome provides a unique perspective on nematode lifestyle and parasitism.</title>
        <authorList>
            <person name="Dieterich C."/>
            <person name="Clifton S.W."/>
            <person name="Schuster L.N."/>
            <person name="Chinwalla A."/>
            <person name="Delehaunty K."/>
            <person name="Dinkelacker I."/>
            <person name="Fulton L."/>
            <person name="Fulton R."/>
            <person name="Godfrey J."/>
            <person name="Minx P."/>
            <person name="Mitreva M."/>
            <person name="Roeseler W."/>
            <person name="Tian H."/>
            <person name="Witte H."/>
            <person name="Yang S.P."/>
            <person name="Wilson R.K."/>
            <person name="Sommer R.J."/>
        </authorList>
    </citation>
    <scope>NUCLEOTIDE SEQUENCE [LARGE SCALE GENOMIC DNA]</scope>
    <source>
        <strain evidence="2">PS312</strain>
    </source>
</reference>
<proteinExistence type="predicted"/>
<dbReference type="AlphaFoldDB" id="A0A2A6C2W4"/>
<protein>
    <submittedName>
        <fullName evidence="1">Uncharacterized protein</fullName>
    </submittedName>
</protein>